<dbReference type="GO" id="GO:0005524">
    <property type="term" value="F:ATP binding"/>
    <property type="evidence" value="ECO:0007669"/>
    <property type="project" value="UniProtKB-KW"/>
</dbReference>
<keyword evidence="13 17" id="KW-0472">Membrane</keyword>
<evidence type="ECO:0000256" key="10">
    <source>
        <dbReference type="ARBA" id="ARBA00022777"/>
    </source>
</evidence>
<dbReference type="InterPro" id="IPR005702">
    <property type="entry name" value="Wzc-like_C"/>
</dbReference>
<dbReference type="SUPFAM" id="SSF52540">
    <property type="entry name" value="P-loop containing nucleoside triphosphate hydrolases"/>
    <property type="match status" value="1"/>
</dbReference>
<comment type="similarity">
    <text evidence="3">Belongs to the etk/wzc family.</text>
</comment>
<dbReference type="GO" id="GO:0004715">
    <property type="term" value="F:non-membrane spanning protein tyrosine kinase activity"/>
    <property type="evidence" value="ECO:0007669"/>
    <property type="project" value="UniProtKB-EC"/>
</dbReference>
<keyword evidence="10 21" id="KW-0418">Kinase</keyword>
<evidence type="ECO:0000256" key="2">
    <source>
        <dbReference type="ARBA" id="ARBA00007316"/>
    </source>
</evidence>
<name>A0A7K1SXJ4_9SPHI</name>
<evidence type="ECO:0000256" key="9">
    <source>
        <dbReference type="ARBA" id="ARBA00022741"/>
    </source>
</evidence>
<reference evidence="21 22" key="1">
    <citation type="submission" date="2019-12" db="EMBL/GenBank/DDBJ databases">
        <title>Mucilaginibacter sp. HMF7410 genome sequencing and assembly.</title>
        <authorList>
            <person name="Kang H."/>
            <person name="Cha I."/>
            <person name="Kim H."/>
            <person name="Joh K."/>
        </authorList>
    </citation>
    <scope>NUCLEOTIDE SEQUENCE [LARGE SCALE GENOMIC DNA]</scope>
    <source>
        <strain evidence="21 22">HMF7410</strain>
    </source>
</reference>
<evidence type="ECO:0000256" key="17">
    <source>
        <dbReference type="SAM" id="Phobius"/>
    </source>
</evidence>
<keyword evidence="5" id="KW-1003">Cell membrane</keyword>
<dbReference type="GO" id="GO:0005886">
    <property type="term" value="C:plasma membrane"/>
    <property type="evidence" value="ECO:0007669"/>
    <property type="project" value="UniProtKB-SubCell"/>
</dbReference>
<evidence type="ECO:0000256" key="1">
    <source>
        <dbReference type="ARBA" id="ARBA00004429"/>
    </source>
</evidence>
<evidence type="ECO:0000259" key="20">
    <source>
        <dbReference type="Pfam" id="PF13807"/>
    </source>
</evidence>
<keyword evidence="6" id="KW-0997">Cell inner membrane</keyword>
<comment type="catalytic activity">
    <reaction evidence="15">
        <text>L-tyrosyl-[protein] + ATP = O-phospho-L-tyrosyl-[protein] + ADP + H(+)</text>
        <dbReference type="Rhea" id="RHEA:10596"/>
        <dbReference type="Rhea" id="RHEA-COMP:10136"/>
        <dbReference type="Rhea" id="RHEA-COMP:20101"/>
        <dbReference type="ChEBI" id="CHEBI:15378"/>
        <dbReference type="ChEBI" id="CHEBI:30616"/>
        <dbReference type="ChEBI" id="CHEBI:46858"/>
        <dbReference type="ChEBI" id="CHEBI:61978"/>
        <dbReference type="ChEBI" id="CHEBI:456216"/>
        <dbReference type="EC" id="2.7.10.2"/>
    </reaction>
</comment>
<comment type="similarity">
    <text evidence="2">Belongs to the CpsD/CapB family.</text>
</comment>
<evidence type="ECO:0000256" key="15">
    <source>
        <dbReference type="ARBA" id="ARBA00051245"/>
    </source>
</evidence>
<dbReference type="NCBIfam" id="TIGR01007">
    <property type="entry name" value="eps_fam"/>
    <property type="match status" value="1"/>
</dbReference>
<dbReference type="EC" id="2.7.10.2" evidence="4"/>
<keyword evidence="8 17" id="KW-0812">Transmembrane</keyword>
<comment type="subcellular location">
    <subcellularLocation>
        <location evidence="1">Cell inner membrane</location>
        <topology evidence="1">Multi-pass membrane protein</topology>
    </subcellularLocation>
</comment>
<dbReference type="EMBL" id="WPIK01000009">
    <property type="protein sequence ID" value="MVN22049.1"/>
    <property type="molecule type" value="Genomic_DNA"/>
</dbReference>
<evidence type="ECO:0000259" key="18">
    <source>
        <dbReference type="Pfam" id="PF02706"/>
    </source>
</evidence>
<dbReference type="InterPro" id="IPR027417">
    <property type="entry name" value="P-loop_NTPase"/>
</dbReference>
<feature type="domain" description="Polysaccharide chain length determinant N-terminal" evidence="18">
    <location>
        <begin position="33"/>
        <end position="112"/>
    </location>
</feature>
<keyword evidence="12 17" id="KW-1133">Transmembrane helix</keyword>
<accession>A0A7K1SXJ4</accession>
<evidence type="ECO:0000256" key="4">
    <source>
        <dbReference type="ARBA" id="ARBA00011903"/>
    </source>
</evidence>
<dbReference type="InterPro" id="IPR032807">
    <property type="entry name" value="GNVR"/>
</dbReference>
<keyword evidence="11" id="KW-0067">ATP-binding</keyword>
<dbReference type="AlphaFoldDB" id="A0A7K1SXJ4"/>
<dbReference type="Pfam" id="PF02706">
    <property type="entry name" value="Wzz"/>
    <property type="match status" value="1"/>
</dbReference>
<dbReference type="InterPro" id="IPR003856">
    <property type="entry name" value="LPS_length_determ_N"/>
</dbReference>
<dbReference type="Proteomes" id="UP000462014">
    <property type="component" value="Unassembled WGS sequence"/>
</dbReference>
<dbReference type="Gene3D" id="3.40.50.300">
    <property type="entry name" value="P-loop containing nucleotide triphosphate hydrolases"/>
    <property type="match status" value="1"/>
</dbReference>
<evidence type="ECO:0000313" key="21">
    <source>
        <dbReference type="EMBL" id="MVN22049.1"/>
    </source>
</evidence>
<dbReference type="CDD" id="cd05387">
    <property type="entry name" value="BY-kinase"/>
    <property type="match status" value="1"/>
</dbReference>
<evidence type="ECO:0000256" key="16">
    <source>
        <dbReference type="SAM" id="Coils"/>
    </source>
</evidence>
<evidence type="ECO:0000256" key="5">
    <source>
        <dbReference type="ARBA" id="ARBA00022475"/>
    </source>
</evidence>
<keyword evidence="16" id="KW-0175">Coiled coil</keyword>
<dbReference type="Pfam" id="PF13807">
    <property type="entry name" value="GNVR"/>
    <property type="match status" value="1"/>
</dbReference>
<evidence type="ECO:0000259" key="19">
    <source>
        <dbReference type="Pfam" id="PF13614"/>
    </source>
</evidence>
<evidence type="ECO:0000256" key="6">
    <source>
        <dbReference type="ARBA" id="ARBA00022519"/>
    </source>
</evidence>
<gene>
    <name evidence="21" type="ORF">GO621_10945</name>
</gene>
<keyword evidence="9" id="KW-0547">Nucleotide-binding</keyword>
<evidence type="ECO:0000256" key="12">
    <source>
        <dbReference type="ARBA" id="ARBA00022989"/>
    </source>
</evidence>
<keyword evidence="22" id="KW-1185">Reference proteome</keyword>
<evidence type="ECO:0000256" key="14">
    <source>
        <dbReference type="ARBA" id="ARBA00023137"/>
    </source>
</evidence>
<keyword evidence="14" id="KW-0829">Tyrosine-protein kinase</keyword>
<proteinExistence type="inferred from homology"/>
<dbReference type="InterPro" id="IPR050445">
    <property type="entry name" value="Bact_polysacc_biosynth/exp"/>
</dbReference>
<feature type="coiled-coil region" evidence="16">
    <location>
        <begin position="272"/>
        <end position="299"/>
    </location>
</feature>
<evidence type="ECO:0000256" key="11">
    <source>
        <dbReference type="ARBA" id="ARBA00022840"/>
    </source>
</evidence>
<organism evidence="21 22">
    <name type="scientific">Mucilaginibacter arboris</name>
    <dbReference type="NCBI Taxonomy" id="2682090"/>
    <lineage>
        <taxon>Bacteria</taxon>
        <taxon>Pseudomonadati</taxon>
        <taxon>Bacteroidota</taxon>
        <taxon>Sphingobacteriia</taxon>
        <taxon>Sphingobacteriales</taxon>
        <taxon>Sphingobacteriaceae</taxon>
        <taxon>Mucilaginibacter</taxon>
    </lineage>
</organism>
<dbReference type="RefSeq" id="WP_157566939.1">
    <property type="nucleotide sequence ID" value="NZ_WPIK01000009.1"/>
</dbReference>
<evidence type="ECO:0000256" key="7">
    <source>
        <dbReference type="ARBA" id="ARBA00022679"/>
    </source>
</evidence>
<dbReference type="Pfam" id="PF13614">
    <property type="entry name" value="AAA_31"/>
    <property type="match status" value="1"/>
</dbReference>
<evidence type="ECO:0000256" key="3">
    <source>
        <dbReference type="ARBA" id="ARBA00008883"/>
    </source>
</evidence>
<feature type="transmembrane region" description="Helical" evidence="17">
    <location>
        <begin position="32"/>
        <end position="52"/>
    </location>
</feature>
<sequence length="787" mass="88629">MSTQPVQFTTFTIPEKKAQATDIKSAFNRYLYHWPLFILGLIIAMAGLFFYLKIAKPVYEIKASLQIKDEKKTPDQQLALEKLDLVNNAKIIENEIEVLKSKQLIGQVVQDLKLWVSYQKKEGFLAEQDLYKSTPIIFNLLESNGNFNNKKFNIVIKDKNSFYLQLSNGKLKELSFKDHFTNSFGTWKLEPTATLPQYQGETIVITLTDPDNTALQYQKAIDVSLSNKLATTLALSLNDAVPQRGKDILNRLIYNYNLSGKTEKNRETKSTLDFIDQRLSSLSSELAQAEKEIEDFKSSRGLTDISSDSKISLENMQANDTRLNEVNVQLSVIDGIENYINSSKNTGRAPATLGITDPALTVMIGKLSELQLQHDKLLATTPETNPDFEAINNQIQTTRNAIRESVRNIRASLLSSRQKLQGFNAKFESSIKGIPTQEREYVSMKRQQEIKENLYTYLLQKREEVAVSYASTIADDRIVDYAYSTPAKSNQSLAFAAALALGLGLPAGLIYARNSLSNKITSLQEIKDQVTVPVIAELPFEASKNPIVINSGATAISEQFRALRTKMHYLYGEKESGRVTLLTSSIPSEGKSFVSSNLALALAYSGRKTIVLELDLRKPQLTKTFNLFGNRPGITDYILGKADLSAIIQASGLDQNLDLIGSGINTNNPSELLERKQLKDLILSLQNIYDDIIIDSPPVHLVPDAMILSRLTDQTLYMVRQGFTEKSELNFIKELNDQKQLTNLNLIFNGIERIKYGYGYKFNNKYYSQGKKSKIYNSMFSNFFNRF</sequence>
<protein>
    <recommendedName>
        <fullName evidence="4">non-specific protein-tyrosine kinase</fullName>
        <ecNumber evidence="4">2.7.10.2</ecNumber>
    </recommendedName>
</protein>
<evidence type="ECO:0000256" key="13">
    <source>
        <dbReference type="ARBA" id="ARBA00023136"/>
    </source>
</evidence>
<feature type="domain" description="AAA" evidence="19">
    <location>
        <begin position="590"/>
        <end position="699"/>
    </location>
</feature>
<dbReference type="PANTHER" id="PTHR32309:SF13">
    <property type="entry name" value="FERRIC ENTEROBACTIN TRANSPORT PROTEIN FEPE"/>
    <property type="match status" value="1"/>
</dbReference>
<feature type="domain" description="Tyrosine-protein kinase G-rich" evidence="20">
    <location>
        <begin position="438"/>
        <end position="514"/>
    </location>
</feature>
<comment type="caution">
    <text evidence="21">The sequence shown here is derived from an EMBL/GenBank/DDBJ whole genome shotgun (WGS) entry which is preliminary data.</text>
</comment>
<dbReference type="InterPro" id="IPR025669">
    <property type="entry name" value="AAA_dom"/>
</dbReference>
<evidence type="ECO:0000256" key="8">
    <source>
        <dbReference type="ARBA" id="ARBA00022692"/>
    </source>
</evidence>
<dbReference type="PANTHER" id="PTHR32309">
    <property type="entry name" value="TYROSINE-PROTEIN KINASE"/>
    <property type="match status" value="1"/>
</dbReference>
<keyword evidence="7 21" id="KW-0808">Transferase</keyword>
<evidence type="ECO:0000313" key="22">
    <source>
        <dbReference type="Proteomes" id="UP000462014"/>
    </source>
</evidence>